<dbReference type="EMBL" id="MRCE01000002">
    <property type="protein sequence ID" value="OKH40506.1"/>
    <property type="molecule type" value="Genomic_DNA"/>
</dbReference>
<evidence type="ECO:0000313" key="3">
    <source>
        <dbReference type="Proteomes" id="UP000185860"/>
    </source>
</evidence>
<name>A0A1U7IST2_9CYAN</name>
<dbReference type="AlphaFoldDB" id="A0A1U7IST2"/>
<evidence type="ECO:0000256" key="1">
    <source>
        <dbReference type="SAM" id="Phobius"/>
    </source>
</evidence>
<proteinExistence type="predicted"/>
<comment type="caution">
    <text evidence="2">The sequence shown here is derived from an EMBL/GenBank/DDBJ whole genome shotgun (WGS) entry which is preliminary data.</text>
</comment>
<feature type="transmembrane region" description="Helical" evidence="1">
    <location>
        <begin position="6"/>
        <end position="34"/>
    </location>
</feature>
<gene>
    <name evidence="2" type="ORF">NIES2119_02520</name>
</gene>
<keyword evidence="1" id="KW-1133">Transmembrane helix</keyword>
<keyword evidence="1" id="KW-0472">Membrane</keyword>
<dbReference type="Proteomes" id="UP000185860">
    <property type="component" value="Unassembled WGS sequence"/>
</dbReference>
<reference evidence="2 3" key="1">
    <citation type="submission" date="2016-11" db="EMBL/GenBank/DDBJ databases">
        <title>Draft Genome Sequences of Nine Cyanobacterial Strains from Diverse Habitats.</title>
        <authorList>
            <person name="Zhu T."/>
            <person name="Hou S."/>
            <person name="Lu X."/>
            <person name="Hess W.R."/>
        </authorList>
    </citation>
    <scope>NUCLEOTIDE SEQUENCE [LARGE SCALE GENOMIC DNA]</scope>
    <source>
        <strain evidence="2 3">IAM M-71</strain>
    </source>
</reference>
<dbReference type="RefSeq" id="WP_073591887.1">
    <property type="nucleotide sequence ID" value="NZ_MRCE01000002.1"/>
</dbReference>
<dbReference type="OrthoDB" id="5953619at2"/>
<evidence type="ECO:0000313" key="2">
    <source>
        <dbReference type="EMBL" id="OKH40506.1"/>
    </source>
</evidence>
<accession>A0A1U7IST2</accession>
<organism evidence="2 3">
    <name type="scientific">[Phormidium ambiguum] IAM M-71</name>
    <dbReference type="NCBI Taxonomy" id="454136"/>
    <lineage>
        <taxon>Bacteria</taxon>
        <taxon>Bacillati</taxon>
        <taxon>Cyanobacteriota</taxon>
        <taxon>Cyanophyceae</taxon>
        <taxon>Oscillatoriophycideae</taxon>
        <taxon>Aerosakkonematales</taxon>
        <taxon>Aerosakkonemataceae</taxon>
        <taxon>Floridanema</taxon>
    </lineage>
</organism>
<keyword evidence="1" id="KW-0812">Transmembrane</keyword>
<protein>
    <submittedName>
        <fullName evidence="2">Uncharacterized protein</fullName>
    </submittedName>
</protein>
<sequence>MKEFLMISGGIFIILIALIAVTVLAIVIAVFIFLPRYLKTVPQAMEINEEAQDYVNTAILETVSDWNFQKLYDKATPQLLELSHSEESEKIINFCRQLGKLESYKSAVGGWQTSADGSKEIYATNNQKFGKITLGNYVAEADFEKASATIKMQIIRRDNQWLINSFTISTQGVITTLGIPTTLEGLLETDQKKRLLEALIQGDDSKD</sequence>